<evidence type="ECO:0000313" key="4">
    <source>
        <dbReference type="Proteomes" id="UP001165160"/>
    </source>
</evidence>
<sequence length="307" mass="34495">MPRPTFDASFSASSSKKSSSFGEPPTLNTRTGKLARKTHLKNLLSIANSGPSEPKVVQPTFSCSICARLFPNPDALSFHARACAMLKKGEVISEKWKVTKPARSSSKVRAKRGDGLEALLKKTAEMGGGFSANIFGGDGDGNLGSGLGSGFSSNFNTNGYVKQKLERQRKEREEAREKLRQAKMKIETEWDFRADDRERKKEEARRELRRTTFDSKEHEARWSQFVNRSRGKNPLKLADVPFIPEAQRESLKGKLDKAQVRAMILRWHPDKFGSTYGSKFRPEDVELVMEGVKETSRLLLEILRMIG</sequence>
<keyword evidence="1" id="KW-0175">Coiled coil</keyword>
<dbReference type="Proteomes" id="UP001165160">
    <property type="component" value="Unassembled WGS sequence"/>
</dbReference>
<gene>
    <name evidence="3" type="ORF">TrVE_jg9242</name>
</gene>
<accession>A0A9W7ET18</accession>
<feature type="compositionally biased region" description="Low complexity" evidence="2">
    <location>
        <begin position="8"/>
        <end position="21"/>
    </location>
</feature>
<dbReference type="EMBL" id="BRXX01000097">
    <property type="protein sequence ID" value="GMH89657.1"/>
    <property type="molecule type" value="Genomic_DNA"/>
</dbReference>
<evidence type="ECO:0000256" key="1">
    <source>
        <dbReference type="SAM" id="Coils"/>
    </source>
</evidence>
<feature type="coiled-coil region" evidence="1">
    <location>
        <begin position="158"/>
        <end position="221"/>
    </location>
</feature>
<protein>
    <submittedName>
        <fullName evidence="3">Uncharacterized protein</fullName>
    </submittedName>
</protein>
<keyword evidence="4" id="KW-1185">Reference proteome</keyword>
<feature type="region of interest" description="Disordered" evidence="2">
    <location>
        <begin position="1"/>
        <end position="34"/>
    </location>
</feature>
<evidence type="ECO:0000256" key="2">
    <source>
        <dbReference type="SAM" id="MobiDB-lite"/>
    </source>
</evidence>
<proteinExistence type="predicted"/>
<name>A0A9W7ET18_9STRA</name>
<evidence type="ECO:0000313" key="3">
    <source>
        <dbReference type="EMBL" id="GMH89657.1"/>
    </source>
</evidence>
<dbReference type="AlphaFoldDB" id="A0A9W7ET18"/>
<comment type="caution">
    <text evidence="3">The sequence shown here is derived from an EMBL/GenBank/DDBJ whole genome shotgun (WGS) entry which is preliminary data.</text>
</comment>
<reference evidence="4" key="1">
    <citation type="journal article" date="2023" name="Commun. Biol.">
        <title>Genome analysis of Parmales, the sister group of diatoms, reveals the evolutionary specialization of diatoms from phago-mixotrophs to photoautotrophs.</title>
        <authorList>
            <person name="Ban H."/>
            <person name="Sato S."/>
            <person name="Yoshikawa S."/>
            <person name="Yamada K."/>
            <person name="Nakamura Y."/>
            <person name="Ichinomiya M."/>
            <person name="Sato N."/>
            <person name="Blanc-Mathieu R."/>
            <person name="Endo H."/>
            <person name="Kuwata A."/>
            <person name="Ogata H."/>
        </authorList>
    </citation>
    <scope>NUCLEOTIDE SEQUENCE [LARGE SCALE GENOMIC DNA]</scope>
    <source>
        <strain evidence="4">NIES 3699</strain>
    </source>
</reference>
<organism evidence="3 4">
    <name type="scientific">Triparma verrucosa</name>
    <dbReference type="NCBI Taxonomy" id="1606542"/>
    <lineage>
        <taxon>Eukaryota</taxon>
        <taxon>Sar</taxon>
        <taxon>Stramenopiles</taxon>
        <taxon>Ochrophyta</taxon>
        <taxon>Bolidophyceae</taxon>
        <taxon>Parmales</taxon>
        <taxon>Triparmaceae</taxon>
        <taxon>Triparma</taxon>
    </lineage>
</organism>